<dbReference type="Gene3D" id="3.40.190.10">
    <property type="entry name" value="Periplasmic binding protein-like II"/>
    <property type="match status" value="1"/>
</dbReference>
<organism evidence="3 4">
    <name type="scientific">Polaromonas vacuolata</name>
    <dbReference type="NCBI Taxonomy" id="37448"/>
    <lineage>
        <taxon>Bacteria</taxon>
        <taxon>Pseudomonadati</taxon>
        <taxon>Pseudomonadota</taxon>
        <taxon>Betaproteobacteria</taxon>
        <taxon>Burkholderiales</taxon>
        <taxon>Comamonadaceae</taxon>
        <taxon>Polaromonas</taxon>
    </lineage>
</organism>
<dbReference type="Proteomes" id="UP000502041">
    <property type="component" value="Chromosome"/>
</dbReference>
<evidence type="ECO:0000256" key="1">
    <source>
        <dbReference type="ARBA" id="ARBA00006987"/>
    </source>
</evidence>
<name>A0A6H2H8S6_9BURK</name>
<evidence type="ECO:0000313" key="3">
    <source>
        <dbReference type="EMBL" id="QJC56230.1"/>
    </source>
</evidence>
<dbReference type="PIRSF" id="PIRSF017082">
    <property type="entry name" value="YflP"/>
    <property type="match status" value="1"/>
</dbReference>
<dbReference type="EMBL" id="CP051461">
    <property type="protein sequence ID" value="QJC56230.1"/>
    <property type="molecule type" value="Genomic_DNA"/>
</dbReference>
<dbReference type="PANTHER" id="PTHR42928">
    <property type="entry name" value="TRICARBOXYLATE-BINDING PROTEIN"/>
    <property type="match status" value="1"/>
</dbReference>
<keyword evidence="4" id="KW-1185">Reference proteome</keyword>
<protein>
    <submittedName>
        <fullName evidence="3">Uncharacterized protein</fullName>
    </submittedName>
</protein>
<proteinExistence type="inferred from homology"/>
<evidence type="ECO:0000313" key="4">
    <source>
        <dbReference type="Proteomes" id="UP000502041"/>
    </source>
</evidence>
<reference evidence="3 4" key="1">
    <citation type="submission" date="2020-04" db="EMBL/GenBank/DDBJ databases">
        <title>Complete genome of a Psychrophilic, Marine, Gas Vacuolate Bacterium Polaromonas vacuolata KCTC 22033T.</title>
        <authorList>
            <person name="Hwang K."/>
            <person name="Kim K.M."/>
        </authorList>
    </citation>
    <scope>NUCLEOTIDE SEQUENCE [LARGE SCALE GENOMIC DNA]</scope>
    <source>
        <strain evidence="3 4">KCTC 22033</strain>
    </source>
</reference>
<keyword evidence="2" id="KW-0732">Signal</keyword>
<feature type="signal peptide" evidence="2">
    <location>
        <begin position="1"/>
        <end position="26"/>
    </location>
</feature>
<dbReference type="InterPro" id="IPR042100">
    <property type="entry name" value="Bug_dom1"/>
</dbReference>
<dbReference type="Pfam" id="PF03401">
    <property type="entry name" value="TctC"/>
    <property type="match status" value="1"/>
</dbReference>
<sequence>MKLNLKTALMLSVATLSAGLCASAFAQAPFPDRTISLIVPFAAGGPTDVVARLIAIPMGKALGQTVIVENVAGAGGTIAATKVARATPNGYTLLIHHMGMSTAPALYKKLAFDPLKDFEYIGQVVEVPMTLIARKDFPPNNFPELKAYLQLNKNKVSIANAGLGAVSHLCGLLFMSQIGVELNTIPYKGTGPAINDLLGGQVDLLCDQTTQTAPMIKDGRVKVYGVTTLKRLASLPNVPTLDEQGMKGFEVSVWHGMYAPKGTPQPALDKITAALQKAMQDPMVKQRMLDASSEIAPQNKITANGLKTLLTSEIAKWDPVIKKSGVYAD</sequence>
<gene>
    <name evidence="3" type="ORF">HC248_01532</name>
</gene>
<dbReference type="RefSeq" id="WP_168921965.1">
    <property type="nucleotide sequence ID" value="NZ_CP051461.1"/>
</dbReference>
<dbReference type="SUPFAM" id="SSF53850">
    <property type="entry name" value="Periplasmic binding protein-like II"/>
    <property type="match status" value="1"/>
</dbReference>
<dbReference type="InterPro" id="IPR005064">
    <property type="entry name" value="BUG"/>
</dbReference>
<accession>A0A6H2H8S6</accession>
<feature type="chain" id="PRO_5026337715" evidence="2">
    <location>
        <begin position="27"/>
        <end position="329"/>
    </location>
</feature>
<dbReference type="Gene3D" id="3.40.190.150">
    <property type="entry name" value="Bordetella uptake gene, domain 1"/>
    <property type="match status" value="1"/>
</dbReference>
<evidence type="ECO:0000256" key="2">
    <source>
        <dbReference type="SAM" id="SignalP"/>
    </source>
</evidence>
<dbReference type="AlphaFoldDB" id="A0A6H2H8S6"/>
<dbReference type="PANTHER" id="PTHR42928:SF5">
    <property type="entry name" value="BLR1237 PROTEIN"/>
    <property type="match status" value="1"/>
</dbReference>
<comment type="similarity">
    <text evidence="1">Belongs to the UPF0065 (bug) family.</text>
</comment>
<dbReference type="KEGG" id="pvac:HC248_01532"/>